<evidence type="ECO:0000313" key="3">
    <source>
        <dbReference type="EMBL" id="HHJ64284.1"/>
    </source>
</evidence>
<sequence length="211" mass="24423">MLKLIIARHAESEWNPIGRYQGLLDPPLTERGRAQAELLARELAKDPPHVIYTSPLRRTLQTAEIIAEHLGAPLKEEERIVEIDHGRWSGLLVEEVREKYPEEFEIWLRRPERASFEGGESLRNVYERVASFLRDIEEEHRGQTVLLVSHTVPIRCMLCYLLGLELSRFWSFGCDNASYSVVLVEEERNVLQRLNVTCHLGDLYVEAHKAL</sequence>
<organism evidence="3">
    <name type="scientific">Aquifex aeolicus</name>
    <dbReference type="NCBI Taxonomy" id="63363"/>
    <lineage>
        <taxon>Bacteria</taxon>
        <taxon>Pseudomonadati</taxon>
        <taxon>Aquificota</taxon>
        <taxon>Aquificia</taxon>
        <taxon>Aquificales</taxon>
        <taxon>Aquificaceae</taxon>
        <taxon>Aquifex</taxon>
    </lineage>
</organism>
<dbReference type="NCBIfam" id="NF045917">
    <property type="entry name" value="PhserinePhPspA"/>
    <property type="match status" value="1"/>
</dbReference>
<protein>
    <submittedName>
        <fullName evidence="3">Histidine phosphatase family protein</fullName>
    </submittedName>
</protein>
<feature type="binding site" evidence="2">
    <location>
        <position position="58"/>
    </location>
    <ligand>
        <name>substrate</name>
    </ligand>
</feature>
<dbReference type="GO" id="GO:0016791">
    <property type="term" value="F:phosphatase activity"/>
    <property type="evidence" value="ECO:0007669"/>
    <property type="project" value="TreeGrafter"/>
</dbReference>
<comment type="caution">
    <text evidence="3">The sequence shown here is derived from an EMBL/GenBank/DDBJ whole genome shotgun (WGS) entry which is preliminary data.</text>
</comment>
<reference evidence="3" key="1">
    <citation type="journal article" date="2020" name="mSystems">
        <title>Genome- and Community-Level Interaction Insights into Carbon Utilization and Element Cycling Functions of Hydrothermarchaeota in Hydrothermal Sediment.</title>
        <authorList>
            <person name="Zhou Z."/>
            <person name="Liu Y."/>
            <person name="Xu W."/>
            <person name="Pan J."/>
            <person name="Luo Z.H."/>
            <person name="Li M."/>
        </authorList>
    </citation>
    <scope>NUCLEOTIDE SEQUENCE [LARGE SCALE GENOMIC DNA]</scope>
    <source>
        <strain evidence="3">HyVt-501</strain>
    </source>
</reference>
<feature type="binding site" evidence="2">
    <location>
        <begin position="8"/>
        <end position="15"/>
    </location>
    <ligand>
        <name>substrate</name>
    </ligand>
</feature>
<dbReference type="InterPro" id="IPR013078">
    <property type="entry name" value="His_Pase_superF_clade-1"/>
</dbReference>
<evidence type="ECO:0000256" key="1">
    <source>
        <dbReference type="PIRSR" id="PIRSR613078-1"/>
    </source>
</evidence>
<proteinExistence type="predicted"/>
<feature type="active site" description="Proton donor/acceptor" evidence="1">
    <location>
        <position position="82"/>
    </location>
</feature>
<dbReference type="PANTHER" id="PTHR48100:SF1">
    <property type="entry name" value="HISTIDINE PHOSPHATASE FAMILY PROTEIN-RELATED"/>
    <property type="match status" value="1"/>
</dbReference>
<dbReference type="Pfam" id="PF00300">
    <property type="entry name" value="His_Phos_1"/>
    <property type="match status" value="1"/>
</dbReference>
<feature type="active site" description="Tele-phosphohistidine intermediate" evidence="1">
    <location>
        <position position="9"/>
    </location>
</feature>
<dbReference type="GO" id="GO:0005737">
    <property type="term" value="C:cytoplasm"/>
    <property type="evidence" value="ECO:0007669"/>
    <property type="project" value="TreeGrafter"/>
</dbReference>
<dbReference type="EMBL" id="DRNB01000186">
    <property type="protein sequence ID" value="HHJ64284.1"/>
    <property type="molecule type" value="Genomic_DNA"/>
</dbReference>
<accession>A0A7C5L2U3</accession>
<dbReference type="InterPro" id="IPR050275">
    <property type="entry name" value="PGM_Phosphatase"/>
</dbReference>
<gene>
    <name evidence="3" type="ORF">ENJ61_05180</name>
</gene>
<dbReference type="PANTHER" id="PTHR48100">
    <property type="entry name" value="BROAD-SPECIFICITY PHOSPHATASE YOR283W-RELATED"/>
    <property type="match status" value="1"/>
</dbReference>
<dbReference type="Gene3D" id="3.40.50.1240">
    <property type="entry name" value="Phosphoglycerate mutase-like"/>
    <property type="match status" value="1"/>
</dbReference>
<name>A0A7C5L2U3_AQUAO</name>
<dbReference type="InterPro" id="IPR029033">
    <property type="entry name" value="His_PPase_superfam"/>
</dbReference>
<evidence type="ECO:0000256" key="2">
    <source>
        <dbReference type="PIRSR" id="PIRSR613078-2"/>
    </source>
</evidence>
<dbReference type="CDD" id="cd07067">
    <property type="entry name" value="HP_PGM_like"/>
    <property type="match status" value="1"/>
</dbReference>
<dbReference type="SUPFAM" id="SSF53254">
    <property type="entry name" value="Phosphoglycerate mutase-like"/>
    <property type="match status" value="1"/>
</dbReference>
<dbReference type="SMART" id="SM00855">
    <property type="entry name" value="PGAM"/>
    <property type="match status" value="1"/>
</dbReference>
<dbReference type="Proteomes" id="UP000885792">
    <property type="component" value="Unassembled WGS sequence"/>
</dbReference>
<dbReference type="AlphaFoldDB" id="A0A7C5L2U3"/>